<protein>
    <submittedName>
        <fullName evidence="1">Uncharacterized protein</fullName>
    </submittedName>
</protein>
<evidence type="ECO:0000313" key="2">
    <source>
        <dbReference type="Proteomes" id="UP000265520"/>
    </source>
</evidence>
<feature type="non-terminal residue" evidence="1">
    <location>
        <position position="14"/>
    </location>
</feature>
<sequence length="14" mass="1328">MWATPRAAGAAPGA</sequence>
<name>A0A392W083_9FABA</name>
<reference evidence="1 2" key="1">
    <citation type="journal article" date="2018" name="Front. Plant Sci.">
        <title>Red Clover (Trifolium pratense) and Zigzag Clover (T. medium) - A Picture of Genomic Similarities and Differences.</title>
        <authorList>
            <person name="Dluhosova J."/>
            <person name="Istvanek J."/>
            <person name="Nedelnik J."/>
            <person name="Repkova J."/>
        </authorList>
    </citation>
    <scope>NUCLEOTIDE SEQUENCE [LARGE SCALE GENOMIC DNA]</scope>
    <source>
        <strain evidence="2">cv. 10/8</strain>
        <tissue evidence="1">Leaf</tissue>
    </source>
</reference>
<proteinExistence type="predicted"/>
<dbReference type="Proteomes" id="UP000265520">
    <property type="component" value="Unassembled WGS sequence"/>
</dbReference>
<organism evidence="1 2">
    <name type="scientific">Trifolium medium</name>
    <dbReference type="NCBI Taxonomy" id="97028"/>
    <lineage>
        <taxon>Eukaryota</taxon>
        <taxon>Viridiplantae</taxon>
        <taxon>Streptophyta</taxon>
        <taxon>Embryophyta</taxon>
        <taxon>Tracheophyta</taxon>
        <taxon>Spermatophyta</taxon>
        <taxon>Magnoliopsida</taxon>
        <taxon>eudicotyledons</taxon>
        <taxon>Gunneridae</taxon>
        <taxon>Pentapetalae</taxon>
        <taxon>rosids</taxon>
        <taxon>fabids</taxon>
        <taxon>Fabales</taxon>
        <taxon>Fabaceae</taxon>
        <taxon>Papilionoideae</taxon>
        <taxon>50 kb inversion clade</taxon>
        <taxon>NPAAA clade</taxon>
        <taxon>Hologalegina</taxon>
        <taxon>IRL clade</taxon>
        <taxon>Trifolieae</taxon>
        <taxon>Trifolium</taxon>
    </lineage>
</organism>
<dbReference type="EMBL" id="LXQA011335253">
    <property type="protein sequence ID" value="MCI93667.1"/>
    <property type="molecule type" value="Genomic_DNA"/>
</dbReference>
<keyword evidence="2" id="KW-1185">Reference proteome</keyword>
<accession>A0A392W083</accession>
<comment type="caution">
    <text evidence="1">The sequence shown here is derived from an EMBL/GenBank/DDBJ whole genome shotgun (WGS) entry which is preliminary data.</text>
</comment>
<evidence type="ECO:0000313" key="1">
    <source>
        <dbReference type="EMBL" id="MCI93667.1"/>
    </source>
</evidence>